<proteinExistence type="predicted"/>
<dbReference type="InterPro" id="IPR027417">
    <property type="entry name" value="P-loop_NTPase"/>
</dbReference>
<keyword evidence="2" id="KW-1185">Reference proteome</keyword>
<dbReference type="SUPFAM" id="SSF52540">
    <property type="entry name" value="P-loop containing nucleoside triphosphate hydrolases"/>
    <property type="match status" value="1"/>
</dbReference>
<dbReference type="Proteomes" id="UP000242287">
    <property type="component" value="Unassembled WGS sequence"/>
</dbReference>
<gene>
    <name evidence="1" type="ORF">AMATHDRAFT_50927</name>
</gene>
<organism evidence="1 2">
    <name type="scientific">Amanita thiersii Skay4041</name>
    <dbReference type="NCBI Taxonomy" id="703135"/>
    <lineage>
        <taxon>Eukaryota</taxon>
        <taxon>Fungi</taxon>
        <taxon>Dikarya</taxon>
        <taxon>Basidiomycota</taxon>
        <taxon>Agaricomycotina</taxon>
        <taxon>Agaricomycetes</taxon>
        <taxon>Agaricomycetidae</taxon>
        <taxon>Agaricales</taxon>
        <taxon>Pluteineae</taxon>
        <taxon>Amanitaceae</taxon>
        <taxon>Amanita</taxon>
    </lineage>
</organism>
<reference evidence="1 2" key="1">
    <citation type="submission" date="2014-02" db="EMBL/GenBank/DDBJ databases">
        <title>Transposable element dynamics among asymbiotic and ectomycorrhizal Amanita fungi.</title>
        <authorList>
            <consortium name="DOE Joint Genome Institute"/>
            <person name="Hess J."/>
            <person name="Skrede I."/>
            <person name="Wolfe B."/>
            <person name="LaButti K."/>
            <person name="Ohm R.A."/>
            <person name="Grigoriev I.V."/>
            <person name="Pringle A."/>
        </authorList>
    </citation>
    <scope>NUCLEOTIDE SEQUENCE [LARGE SCALE GENOMIC DNA]</scope>
    <source>
        <strain evidence="1 2">SKay4041</strain>
    </source>
</reference>
<evidence type="ECO:0000313" key="2">
    <source>
        <dbReference type="Proteomes" id="UP000242287"/>
    </source>
</evidence>
<dbReference type="EMBL" id="KZ302177">
    <property type="protein sequence ID" value="PFH46588.1"/>
    <property type="molecule type" value="Genomic_DNA"/>
</dbReference>
<name>A0A2A9N9C8_9AGAR</name>
<dbReference type="AlphaFoldDB" id="A0A2A9N9C8"/>
<accession>A0A2A9N9C8</accession>
<protein>
    <submittedName>
        <fullName evidence="1">Uncharacterized protein</fullName>
    </submittedName>
</protein>
<evidence type="ECO:0000313" key="1">
    <source>
        <dbReference type="EMBL" id="PFH46588.1"/>
    </source>
</evidence>
<sequence length="217" mass="24484">MTNSLLLLVAIEGPNTHRGWLGVICNERLAMFQDRMNKFPVCFLRSPRGSGKTTLAVLLLDWLRKKGCQAVHIHMQGVNASHNDCRNNWEAIKTYWKGNIGVSWSECFNPGKPMYIIVDEAHCLSFTRLASIIGREEDYWFLTPVSALAQSWVVYREHGGGRSYRCDRHTLSLLSPPPSAPSSPLRLTHPTTLPRPISRFLTGFSPHTSQLVTQTKP</sequence>